<name>L2GST4_VAVCU</name>
<sequence length="131" mass="16165">MLTVKEEKRRKRLKNLEKQRLIRRHTLLDIPFPPKSKVLNRKKNFLMIVRNPKFKKCRFGRKYRNYVFMEGDKRALKDMKRNYGTNLVHYEERAKMFGEYEVIEELADDLEGYRRYIDTDTFRYGEHNQAR</sequence>
<dbReference type="Proteomes" id="UP000011081">
    <property type="component" value="Unassembled WGS sequence"/>
</dbReference>
<dbReference type="GeneID" id="19880225"/>
<evidence type="ECO:0000313" key="1">
    <source>
        <dbReference type="EMBL" id="ELA46160.1"/>
    </source>
</evidence>
<accession>L2GST4</accession>
<dbReference type="RefSeq" id="XP_008075371.1">
    <property type="nucleotide sequence ID" value="XM_008077180.1"/>
</dbReference>
<proteinExistence type="predicted"/>
<dbReference type="HOGENOM" id="CLU_2016816_0_0_1"/>
<dbReference type="EMBL" id="GL877460">
    <property type="protein sequence ID" value="ELA46160.1"/>
    <property type="molecule type" value="Genomic_DNA"/>
</dbReference>
<dbReference type="OMA" id="GYEHYIC"/>
<keyword evidence="2" id="KW-1185">Reference proteome</keyword>
<dbReference type="InParanoid" id="L2GST4"/>
<organism evidence="1 2">
    <name type="scientific">Vavraia culicis (isolate floridensis)</name>
    <name type="common">Microsporidian parasite</name>
    <dbReference type="NCBI Taxonomy" id="948595"/>
    <lineage>
        <taxon>Eukaryota</taxon>
        <taxon>Fungi</taxon>
        <taxon>Fungi incertae sedis</taxon>
        <taxon>Microsporidia</taxon>
        <taxon>Pleistophoridae</taxon>
        <taxon>Vavraia</taxon>
    </lineage>
</organism>
<reference evidence="2" key="1">
    <citation type="submission" date="2011-03" db="EMBL/GenBank/DDBJ databases">
        <title>The genome sequence of Vavraia culicis strain floridensis.</title>
        <authorList>
            <consortium name="The Broad Institute Genome Sequencing Platform"/>
            <person name="Cuomo C."/>
            <person name="Becnel J."/>
            <person name="Sanscrainte N."/>
            <person name="Young S.K."/>
            <person name="Zeng Q."/>
            <person name="Gargeya S."/>
            <person name="Fitzgerald M."/>
            <person name="Haas B."/>
            <person name="Abouelleil A."/>
            <person name="Alvarado L."/>
            <person name="Arachchi H.M."/>
            <person name="Berlin A."/>
            <person name="Chapman S.B."/>
            <person name="Gearin G."/>
            <person name="Goldberg J."/>
            <person name="Griggs A."/>
            <person name="Gujja S."/>
            <person name="Hansen M."/>
            <person name="Heiman D."/>
            <person name="Howarth C."/>
            <person name="Larimer J."/>
            <person name="Lui A."/>
            <person name="MacDonald P.J.P."/>
            <person name="McCowen C."/>
            <person name="Montmayeur A."/>
            <person name="Murphy C."/>
            <person name="Neiman D."/>
            <person name="Pearson M."/>
            <person name="Priest M."/>
            <person name="Roberts A."/>
            <person name="Saif S."/>
            <person name="Shea T."/>
            <person name="Sisk P."/>
            <person name="Stolte C."/>
            <person name="Sykes S."/>
            <person name="Wortman J."/>
            <person name="Nusbaum C."/>
            <person name="Birren B."/>
        </authorList>
    </citation>
    <scope>NUCLEOTIDE SEQUENCE [LARGE SCALE GENOMIC DNA]</scope>
    <source>
        <strain evidence="2">floridensis</strain>
    </source>
</reference>
<gene>
    <name evidence="1" type="ORF">VCUG_02362</name>
</gene>
<protein>
    <submittedName>
        <fullName evidence="1">Uncharacterized protein</fullName>
    </submittedName>
</protein>
<dbReference type="AlphaFoldDB" id="L2GST4"/>
<dbReference type="OrthoDB" id="10472735at2759"/>
<dbReference type="VEuPathDB" id="MicrosporidiaDB:VCUG_02362"/>
<evidence type="ECO:0000313" key="2">
    <source>
        <dbReference type="Proteomes" id="UP000011081"/>
    </source>
</evidence>